<dbReference type="InterPro" id="IPR030826">
    <property type="entry name" value="Ribosomal_bTHX/bTHXc/bTHXm"/>
</dbReference>
<evidence type="ECO:0000256" key="4">
    <source>
        <dbReference type="SAM" id="MobiDB-lite"/>
    </source>
</evidence>
<dbReference type="Pfam" id="PF17070">
    <property type="entry name" value="Thx"/>
    <property type="match status" value="1"/>
</dbReference>
<proteinExistence type="inferred from homology"/>
<feature type="compositionally biased region" description="Basic residues" evidence="4">
    <location>
        <begin position="1"/>
        <end position="12"/>
    </location>
</feature>
<dbReference type="EMBL" id="JAAAMI010000003">
    <property type="protein sequence ID" value="NDV43111.1"/>
    <property type="molecule type" value="Genomic_DNA"/>
</dbReference>
<evidence type="ECO:0000256" key="3">
    <source>
        <dbReference type="ARBA" id="ARBA00023274"/>
    </source>
</evidence>
<evidence type="ECO:0000313" key="6">
    <source>
        <dbReference type="Proteomes" id="UP000468707"/>
    </source>
</evidence>
<keyword evidence="2 5" id="KW-0689">Ribosomal protein</keyword>
<dbReference type="AlphaFoldDB" id="A0A6I5L017"/>
<dbReference type="Proteomes" id="UP000468707">
    <property type="component" value="Unassembled WGS sequence"/>
</dbReference>
<dbReference type="RefSeq" id="WP_163634560.1">
    <property type="nucleotide sequence ID" value="NZ_JAAAMI010000003.1"/>
</dbReference>
<evidence type="ECO:0000256" key="1">
    <source>
        <dbReference type="ARBA" id="ARBA00010834"/>
    </source>
</evidence>
<dbReference type="GO" id="GO:0005840">
    <property type="term" value="C:ribosome"/>
    <property type="evidence" value="ECO:0007669"/>
    <property type="project" value="UniProtKB-KW"/>
</dbReference>
<dbReference type="InterPro" id="IPR031414">
    <property type="entry name" value="Ribosomal_bTHX"/>
</dbReference>
<keyword evidence="6" id="KW-1185">Reference proteome</keyword>
<protein>
    <submittedName>
        <fullName evidence="5">30S ribosomal protein THX</fullName>
    </submittedName>
</protein>
<evidence type="ECO:0000256" key="2">
    <source>
        <dbReference type="ARBA" id="ARBA00022980"/>
    </source>
</evidence>
<sequence length="296" mass="34344">MGKGDRKTRKGKIFNSSFGKKRPRKKELHENKIQGDEPKLVSTFIFNKKTGETLISFRGEDIIKPVDPVKYYKDNFIVKQMIMRGIPKEELNGKTKPSDKNMEIFIEANQLWNKQYTQIKKTPIPENLIKLLSTTKKADQEKLLKGVELTPDLIAALIFEASEKHGYRMSQYRTDIPQKGIDESDLPKAFMEQEDGTVKKFGKSDLSDGQLKQAIQHRRVTIGKFLERGDVWHCFFTNYKSLRGEEKWLGKKQPHYHYVSSGFGLEKKKVIKELRSENYNIKNFHVALKGYGNQPE</sequence>
<comment type="caution">
    <text evidence="5">The sequence shown here is derived from an EMBL/GenBank/DDBJ whole genome shotgun (WGS) entry which is preliminary data.</text>
</comment>
<gene>
    <name evidence="5" type="ORF">GTK07_07190</name>
</gene>
<dbReference type="NCBIfam" id="TIGR04560">
    <property type="entry name" value="ribo_THX"/>
    <property type="match status" value="1"/>
</dbReference>
<organism evidence="5 6">
    <name type="scientific">Flagellimonas sediminis</name>
    <dbReference type="NCBI Taxonomy" id="2696468"/>
    <lineage>
        <taxon>Bacteria</taxon>
        <taxon>Pseudomonadati</taxon>
        <taxon>Bacteroidota</taxon>
        <taxon>Flavobacteriia</taxon>
        <taxon>Flavobacteriales</taxon>
        <taxon>Flavobacteriaceae</taxon>
        <taxon>Flagellimonas</taxon>
    </lineage>
</organism>
<dbReference type="GO" id="GO:1990904">
    <property type="term" value="C:ribonucleoprotein complex"/>
    <property type="evidence" value="ECO:0007669"/>
    <property type="project" value="UniProtKB-KW"/>
</dbReference>
<evidence type="ECO:0000313" key="5">
    <source>
        <dbReference type="EMBL" id="NDV43111.1"/>
    </source>
</evidence>
<feature type="region of interest" description="Disordered" evidence="4">
    <location>
        <begin position="1"/>
        <end position="30"/>
    </location>
</feature>
<name>A0A6I5L017_9FLAO</name>
<keyword evidence="3" id="KW-0687">Ribonucleoprotein</keyword>
<accession>A0A6I5L017</accession>
<reference evidence="5 6" key="1">
    <citation type="submission" date="2020-01" db="EMBL/GenBank/DDBJ databases">
        <title>Muricauda sediminis sp.nov. 40Bstr401.</title>
        <authorList>
            <person name="Xue Z."/>
            <person name="Zhu S."/>
            <person name="Ren N."/>
            <person name="Chen T."/>
            <person name="Chen X."/>
            <person name="Chen J."/>
            <person name="Yang J."/>
        </authorList>
    </citation>
    <scope>NUCLEOTIDE SEQUENCE [LARGE SCALE GENOMIC DNA]</scope>
    <source>
        <strain evidence="5 6">40Bstr401</strain>
    </source>
</reference>
<comment type="similarity">
    <text evidence="1">Belongs to the bacterial ribosomal protein bTHX family.</text>
</comment>